<proteinExistence type="predicted"/>
<dbReference type="EMBL" id="JACASU010000006">
    <property type="protein sequence ID" value="NWJ99225.1"/>
    <property type="molecule type" value="Genomic_DNA"/>
</dbReference>
<keyword evidence="3" id="KW-1185">Reference proteome</keyword>
<organism evidence="2 4">
    <name type="scientific">Marine Group I thaumarchaeote</name>
    <dbReference type="NCBI Taxonomy" id="2511932"/>
    <lineage>
        <taxon>Archaea</taxon>
        <taxon>Nitrososphaerota</taxon>
        <taxon>Marine Group I</taxon>
    </lineage>
</organism>
<reference evidence="2" key="2">
    <citation type="submission" date="2020-06" db="EMBL/GenBank/DDBJ databases">
        <authorList>
            <person name="Wang Y."/>
        </authorList>
    </citation>
    <scope>NUCLEOTIDE SEQUENCE</scope>
    <source>
        <strain evidence="1">D17</strain>
        <strain evidence="2">L19b</strain>
    </source>
</reference>
<evidence type="ECO:0000313" key="1">
    <source>
        <dbReference type="EMBL" id="NWJ67886.1"/>
    </source>
</evidence>
<protein>
    <submittedName>
        <fullName evidence="2">Uncharacterized protein</fullName>
    </submittedName>
</protein>
<evidence type="ECO:0000313" key="2">
    <source>
        <dbReference type="EMBL" id="NWJ99225.1"/>
    </source>
</evidence>
<name>A0A7K4ND76_9ARCH</name>
<dbReference type="EMBL" id="JACATA010000002">
    <property type="protein sequence ID" value="NWJ67886.1"/>
    <property type="molecule type" value="Genomic_DNA"/>
</dbReference>
<sequence length="45" mass="4831">MGKMTCIVCGTGFFSPDDSPKCGKCRDEVSQESHEDHSCGCGHSH</sequence>
<reference evidence="3 4" key="1">
    <citation type="journal article" date="2019" name="Environ. Microbiol.">
        <title>Genomics insights into ecotype formation of ammonia-oxidizing archaea in the deep ocean.</title>
        <authorList>
            <person name="Wang Y."/>
            <person name="Huang J.M."/>
            <person name="Cui G.J."/>
            <person name="Nunoura T."/>
            <person name="Takaki Y."/>
            <person name="Li W.L."/>
            <person name="Li J."/>
            <person name="Gao Z.M."/>
            <person name="Takai K."/>
            <person name="Zhang A.Q."/>
            <person name="Stepanauskas R."/>
        </authorList>
    </citation>
    <scope>NUCLEOTIDE SEQUENCE [LARGE SCALE GENOMIC DNA]</scope>
    <source>
        <strain evidence="1 3">D17</strain>
        <strain evidence="2 4">L19b</strain>
    </source>
</reference>
<accession>A0A7K4ND76</accession>
<evidence type="ECO:0000313" key="4">
    <source>
        <dbReference type="Proteomes" id="UP000586694"/>
    </source>
</evidence>
<gene>
    <name evidence="2" type="ORF">HX802_00970</name>
    <name evidence="1" type="ORF">HX834_00805</name>
</gene>
<evidence type="ECO:0000313" key="3">
    <source>
        <dbReference type="Proteomes" id="UP000554454"/>
    </source>
</evidence>
<dbReference type="Proteomes" id="UP000586694">
    <property type="component" value="Unassembled WGS sequence"/>
</dbReference>
<dbReference type="Proteomes" id="UP000554454">
    <property type="component" value="Unassembled WGS sequence"/>
</dbReference>
<comment type="caution">
    <text evidence="2">The sequence shown here is derived from an EMBL/GenBank/DDBJ whole genome shotgun (WGS) entry which is preliminary data.</text>
</comment>
<dbReference type="AlphaFoldDB" id="A0A7K4ND76"/>